<dbReference type="KEGG" id="poj:PtoMrB4_45300"/>
<dbReference type="GeneID" id="57399749"/>
<sequence length="183" mass="20239">METRQLIIVPQVSSVPGHQVLAGRLLRWLVQSGVVEAVPSAFGRGGNRALHAPAAGARRVVEHPERLPIGQPGCGLEIVDKRCIYTPVRGFLSEAGCPECRREIGEPLFDSLEAWWPGETDNFTCPKCGFEDDINGFLYLQPCGFSNLAFIFNHWVEAGFTRAFLDGFADRLGFPVRVVRVED</sequence>
<dbReference type="EMBL" id="AP022642">
    <property type="protein sequence ID" value="BCA30553.1"/>
    <property type="molecule type" value="Genomic_DNA"/>
</dbReference>
<protein>
    <submittedName>
        <fullName evidence="1">Uncharacterized protein</fullName>
    </submittedName>
</protein>
<dbReference type="Proteomes" id="UP000501237">
    <property type="component" value="Chromosome"/>
</dbReference>
<name>A0A1I0UEB6_9GAMM</name>
<evidence type="ECO:0000313" key="1">
    <source>
        <dbReference type="EMBL" id="BCA30553.1"/>
    </source>
</evidence>
<evidence type="ECO:0000313" key="2">
    <source>
        <dbReference type="Proteomes" id="UP000501237"/>
    </source>
</evidence>
<gene>
    <name evidence="1" type="ORF">PtoMrB4_45300</name>
</gene>
<reference evidence="1 2" key="1">
    <citation type="journal article" date="2020" name="Microbiol. Resour. Announc.">
        <title>Complete genome sequence of Pseudomonas otitidis strain MrB4, isolated from Lake Biwa in Japan.</title>
        <authorList>
            <person name="Miyazaki K."/>
            <person name="Hase E."/>
            <person name="Maruya T."/>
        </authorList>
    </citation>
    <scope>NUCLEOTIDE SEQUENCE [LARGE SCALE GENOMIC DNA]</scope>
    <source>
        <strain evidence="1 2">MrB4</strain>
    </source>
</reference>
<proteinExistence type="predicted"/>
<accession>A0A1I0UEB6</accession>
<organism evidence="1 2">
    <name type="scientific">Metapseudomonas otitidis</name>
    <dbReference type="NCBI Taxonomy" id="319939"/>
    <lineage>
        <taxon>Bacteria</taxon>
        <taxon>Pseudomonadati</taxon>
        <taxon>Pseudomonadota</taxon>
        <taxon>Gammaproteobacteria</taxon>
        <taxon>Pseudomonadales</taxon>
        <taxon>Pseudomonadaceae</taxon>
        <taxon>Metapseudomonas</taxon>
    </lineage>
</organism>
<dbReference type="AlphaFoldDB" id="A0A1I0UEB6"/>
<dbReference type="RefSeq" id="WP_074970893.1">
    <property type="nucleotide sequence ID" value="NZ_AP022642.1"/>
</dbReference>
<dbReference type="STRING" id="319939.SAMN05216263_110177"/>